<dbReference type="Pfam" id="PF00805">
    <property type="entry name" value="Pentapeptide"/>
    <property type="match status" value="1"/>
</dbReference>
<dbReference type="Pfam" id="PF13599">
    <property type="entry name" value="Pentapeptide_4"/>
    <property type="match status" value="1"/>
</dbReference>
<dbReference type="PANTHER" id="PTHR42999">
    <property type="entry name" value="ANTIBIOTIC RESISTANCE PROTEIN MCBG"/>
    <property type="match status" value="1"/>
</dbReference>
<dbReference type="Proteomes" id="UP000718451">
    <property type="component" value="Unassembled WGS sequence"/>
</dbReference>
<keyword evidence="2" id="KW-1185">Reference proteome</keyword>
<sequence length="190" mass="22439">MNEFIQDKEFKKLDFSKDKLPKGNYEYCRFYDCHFEKGFLDNQHFVECHFEKCNLTNVNVANTQFNDVMFDTCKLVGVLFETCDPLLLNFQFKGCNLSLASFYEMKLPNTYFDDCILHQTDFTLSNLTNTKFFNCDLKNAVFERTNLKGVDFYTAFNFEIDPELNTLTKAKFRQESLIGLLKKYDIVVEH</sequence>
<dbReference type="SUPFAM" id="SSF141571">
    <property type="entry name" value="Pentapeptide repeat-like"/>
    <property type="match status" value="1"/>
</dbReference>
<dbReference type="Gene3D" id="2.160.20.80">
    <property type="entry name" value="E3 ubiquitin-protein ligase SopA"/>
    <property type="match status" value="1"/>
</dbReference>
<dbReference type="EMBL" id="JAAWWL010000001">
    <property type="protein sequence ID" value="NKI30880.1"/>
    <property type="molecule type" value="Genomic_DNA"/>
</dbReference>
<dbReference type="InterPro" id="IPR001646">
    <property type="entry name" value="5peptide_repeat"/>
</dbReference>
<accession>A0ABX1GP81</accession>
<name>A0ABX1GP81_9FLAO</name>
<protein>
    <submittedName>
        <fullName evidence="1">Pentapeptide repeat-containing protein</fullName>
    </submittedName>
</protein>
<dbReference type="RefSeq" id="WP_168551105.1">
    <property type="nucleotide sequence ID" value="NZ_JAAWWL010000001.1"/>
</dbReference>
<dbReference type="PANTHER" id="PTHR42999:SF1">
    <property type="entry name" value="PENTAPEPTIDE REPEAT-CONTAINING PROTEIN"/>
    <property type="match status" value="1"/>
</dbReference>
<proteinExistence type="predicted"/>
<gene>
    <name evidence="1" type="ORF">HCU67_02920</name>
</gene>
<organism evidence="1 2">
    <name type="scientific">Croceivirga thetidis</name>
    <dbReference type="NCBI Taxonomy" id="2721623"/>
    <lineage>
        <taxon>Bacteria</taxon>
        <taxon>Pseudomonadati</taxon>
        <taxon>Bacteroidota</taxon>
        <taxon>Flavobacteriia</taxon>
        <taxon>Flavobacteriales</taxon>
        <taxon>Flavobacteriaceae</taxon>
        <taxon>Croceivirga</taxon>
    </lineage>
</organism>
<evidence type="ECO:0000313" key="2">
    <source>
        <dbReference type="Proteomes" id="UP000718451"/>
    </source>
</evidence>
<comment type="caution">
    <text evidence="1">The sequence shown here is derived from an EMBL/GenBank/DDBJ whole genome shotgun (WGS) entry which is preliminary data.</text>
</comment>
<reference evidence="1 2" key="1">
    <citation type="submission" date="2020-04" db="EMBL/GenBank/DDBJ databases">
        <authorList>
            <person name="Yoon J."/>
        </authorList>
    </citation>
    <scope>NUCLEOTIDE SEQUENCE [LARGE SCALE GENOMIC DNA]</scope>
    <source>
        <strain evidence="1 2">DJ-13</strain>
    </source>
</reference>
<evidence type="ECO:0000313" key="1">
    <source>
        <dbReference type="EMBL" id="NKI30880.1"/>
    </source>
</evidence>
<dbReference type="InterPro" id="IPR052949">
    <property type="entry name" value="PA_immunity-related"/>
</dbReference>